<reference evidence="3 4" key="1">
    <citation type="submission" date="2025-04" db="UniProtKB">
        <authorList>
            <consortium name="RefSeq"/>
        </authorList>
    </citation>
    <scope>IDENTIFICATION</scope>
</reference>
<dbReference type="PaxDb" id="121845-A0A3Q0J8Q4"/>
<organism evidence="2 3">
    <name type="scientific">Diaphorina citri</name>
    <name type="common">Asian citrus psyllid</name>
    <dbReference type="NCBI Taxonomy" id="121845"/>
    <lineage>
        <taxon>Eukaryota</taxon>
        <taxon>Metazoa</taxon>
        <taxon>Ecdysozoa</taxon>
        <taxon>Arthropoda</taxon>
        <taxon>Hexapoda</taxon>
        <taxon>Insecta</taxon>
        <taxon>Pterygota</taxon>
        <taxon>Neoptera</taxon>
        <taxon>Paraneoptera</taxon>
        <taxon>Hemiptera</taxon>
        <taxon>Sternorrhyncha</taxon>
        <taxon>Psylloidea</taxon>
        <taxon>Psyllidae</taxon>
        <taxon>Diaphorininae</taxon>
        <taxon>Diaphorina</taxon>
    </lineage>
</organism>
<name>A0A3Q0J8Q4_DIACI</name>
<proteinExistence type="predicted"/>
<dbReference type="PROSITE" id="PS00028">
    <property type="entry name" value="ZINC_FINGER_C2H2_1"/>
    <property type="match status" value="1"/>
</dbReference>
<dbReference type="GeneID" id="113469670"/>
<dbReference type="RefSeq" id="XP_026683338.1">
    <property type="nucleotide sequence ID" value="XM_026827537.1"/>
</dbReference>
<dbReference type="AlphaFoldDB" id="A0A3Q0J8Q4"/>
<feature type="domain" description="C2H2-type" evidence="1">
    <location>
        <begin position="200"/>
        <end position="220"/>
    </location>
</feature>
<evidence type="ECO:0000259" key="1">
    <source>
        <dbReference type="PROSITE" id="PS00028"/>
    </source>
</evidence>
<keyword evidence="2" id="KW-1185">Reference proteome</keyword>
<evidence type="ECO:0000313" key="2">
    <source>
        <dbReference type="Proteomes" id="UP000079169"/>
    </source>
</evidence>
<evidence type="ECO:0000313" key="3">
    <source>
        <dbReference type="RefSeq" id="XP_026683338.1"/>
    </source>
</evidence>
<gene>
    <name evidence="3 4" type="primary">LOC113469670</name>
</gene>
<sequence length="278" mass="33127">MHSIRSVLFALLAIRHNPTSSHPLTEKPELGLGFRQSTLGNKLTRRLLTVPDVYAMTNPEEMILLHKNTVVQLTKRSTKINKAAMKAKREFWRYNMTSPRYRRTVSPHIVVLNETMTSKEHRDLQFLRWREPFLLKPEELAYYLDLRRKHHVYFPRKCPSCREIVLDTFEQYNFHSFEYDERGYVKVPTPPATLRYQYSCYMCPAECEDTEEMARHYLNHSRLLKKYPTWTYPHTAPATVARRKTSIVRFGSDNFYFDVWPAQDESTEPPQNTVSWWM</sequence>
<accession>A0A3Q0J8Q4</accession>
<dbReference type="KEGG" id="dci:113469670"/>
<dbReference type="Proteomes" id="UP000079169">
    <property type="component" value="Unplaced"/>
</dbReference>
<dbReference type="RefSeq" id="XP_026683342.1">
    <property type="nucleotide sequence ID" value="XM_026827541.1"/>
</dbReference>
<protein>
    <submittedName>
        <fullName evidence="3 4">Uncharacterized protein LOC113469670</fullName>
    </submittedName>
</protein>
<dbReference type="InterPro" id="IPR013087">
    <property type="entry name" value="Znf_C2H2_type"/>
</dbReference>
<evidence type="ECO:0000313" key="4">
    <source>
        <dbReference type="RefSeq" id="XP_026683342.1"/>
    </source>
</evidence>